<organism evidence="1">
    <name type="scientific">Arundo donax</name>
    <name type="common">Giant reed</name>
    <name type="synonym">Donax arundinaceus</name>
    <dbReference type="NCBI Taxonomy" id="35708"/>
    <lineage>
        <taxon>Eukaryota</taxon>
        <taxon>Viridiplantae</taxon>
        <taxon>Streptophyta</taxon>
        <taxon>Embryophyta</taxon>
        <taxon>Tracheophyta</taxon>
        <taxon>Spermatophyta</taxon>
        <taxon>Magnoliopsida</taxon>
        <taxon>Liliopsida</taxon>
        <taxon>Poales</taxon>
        <taxon>Poaceae</taxon>
        <taxon>PACMAD clade</taxon>
        <taxon>Arundinoideae</taxon>
        <taxon>Arundineae</taxon>
        <taxon>Arundo</taxon>
    </lineage>
</organism>
<dbReference type="EMBL" id="GBRH01204863">
    <property type="protein sequence ID" value="JAD93032.1"/>
    <property type="molecule type" value="Transcribed_RNA"/>
</dbReference>
<accession>A0A0A9EAM3</accession>
<evidence type="ECO:0000313" key="1">
    <source>
        <dbReference type="EMBL" id="JAD93032.1"/>
    </source>
</evidence>
<reference evidence="1" key="1">
    <citation type="submission" date="2014-09" db="EMBL/GenBank/DDBJ databases">
        <authorList>
            <person name="Magalhaes I.L.F."/>
            <person name="Oliveira U."/>
            <person name="Santos F.R."/>
            <person name="Vidigal T.H.D.A."/>
            <person name="Brescovit A.D."/>
            <person name="Santos A.J."/>
        </authorList>
    </citation>
    <scope>NUCLEOTIDE SEQUENCE</scope>
    <source>
        <tissue evidence="1">Shoot tissue taken approximately 20 cm above the soil surface</tissue>
    </source>
</reference>
<sequence length="64" mass="7087">MNLDQSTNLCDDIDGLLQKLNLLHPLERTVREDSTNSAQNVYILPNVNVSSAQQLLGATEDFSI</sequence>
<protein>
    <submittedName>
        <fullName evidence="1">Uncharacterized protein</fullName>
    </submittedName>
</protein>
<name>A0A0A9EAM3_ARUDO</name>
<reference evidence="1" key="2">
    <citation type="journal article" date="2015" name="Data Brief">
        <title>Shoot transcriptome of the giant reed, Arundo donax.</title>
        <authorList>
            <person name="Barrero R.A."/>
            <person name="Guerrero F.D."/>
            <person name="Moolhuijzen P."/>
            <person name="Goolsby J.A."/>
            <person name="Tidwell J."/>
            <person name="Bellgard S.E."/>
            <person name="Bellgard M.I."/>
        </authorList>
    </citation>
    <scope>NUCLEOTIDE SEQUENCE</scope>
    <source>
        <tissue evidence="1">Shoot tissue taken approximately 20 cm above the soil surface</tissue>
    </source>
</reference>
<proteinExistence type="predicted"/>
<dbReference type="AlphaFoldDB" id="A0A0A9EAM3"/>